<dbReference type="Proteomes" id="UP000777440">
    <property type="component" value="Unassembled WGS sequence"/>
</dbReference>
<dbReference type="Pfam" id="PF08843">
    <property type="entry name" value="AbiEii"/>
    <property type="match status" value="1"/>
</dbReference>
<organism evidence="1 2">
    <name type="scientific">Microbacterium ureisolvens</name>
    <dbReference type="NCBI Taxonomy" id="2781186"/>
    <lineage>
        <taxon>Bacteria</taxon>
        <taxon>Bacillati</taxon>
        <taxon>Actinomycetota</taxon>
        <taxon>Actinomycetes</taxon>
        <taxon>Micrococcales</taxon>
        <taxon>Microbacteriaceae</taxon>
        <taxon>Microbacterium</taxon>
    </lineage>
</organism>
<proteinExistence type="predicted"/>
<gene>
    <name evidence="1" type="ORF">JNB61_10335</name>
</gene>
<sequence>MPERNDGRRDRPAPGVLDAGERQEIERRFGVDSEQVVRDHVISHALAAISSVGTDDIVFFGGTALSRTHLTELRLSEDIDLIALSDRQTLGDRIESAIAGQLQRTLGAVTFVPRLRDTRHPEPSVMQVGDTRVQIQLLTSAGYPAWPTEVTEVEQRYSDAAPAKLRVPTSAAFVAAKLSAWNDRQAPRDLYDLWAMGEAHMIDSEAVDLFGRLGPYTSAAKVSFATLPTDVEWELALGHQGIIRIGPRDAANSVQRVLAAAVER</sequence>
<name>A0ABS7HYH2_9MICO</name>
<dbReference type="GO" id="GO:0016740">
    <property type="term" value="F:transferase activity"/>
    <property type="evidence" value="ECO:0007669"/>
    <property type="project" value="UniProtKB-KW"/>
</dbReference>
<protein>
    <submittedName>
        <fullName evidence="1">Nucleotidyl transferase AbiEii/AbiGii toxin family protein</fullName>
    </submittedName>
</protein>
<keyword evidence="1" id="KW-0808">Transferase</keyword>
<keyword evidence="2" id="KW-1185">Reference proteome</keyword>
<reference evidence="1 2" key="1">
    <citation type="journal article" date="2021" name="MBio">
        <title>Poor Competitiveness of Bradyrhizobium in Pigeon Pea Root Colonization in Indian Soils.</title>
        <authorList>
            <person name="Chalasani D."/>
            <person name="Basu A."/>
            <person name="Pullabhotla S.V.S.R.N."/>
            <person name="Jorrin B."/>
            <person name="Neal A.L."/>
            <person name="Poole P.S."/>
            <person name="Podile A.R."/>
            <person name="Tkacz A."/>
        </authorList>
    </citation>
    <scope>NUCLEOTIDE SEQUENCE [LARGE SCALE GENOMIC DNA]</scope>
    <source>
        <strain evidence="1 2">HU12</strain>
    </source>
</reference>
<accession>A0ABS7HYH2</accession>
<evidence type="ECO:0000313" key="2">
    <source>
        <dbReference type="Proteomes" id="UP000777440"/>
    </source>
</evidence>
<comment type="caution">
    <text evidence="1">The sequence shown here is derived from an EMBL/GenBank/DDBJ whole genome shotgun (WGS) entry which is preliminary data.</text>
</comment>
<dbReference type="Gene3D" id="3.10.450.620">
    <property type="entry name" value="JHP933, nucleotidyltransferase-like core domain"/>
    <property type="match status" value="1"/>
</dbReference>
<evidence type="ECO:0000313" key="1">
    <source>
        <dbReference type="EMBL" id="MBW9110170.1"/>
    </source>
</evidence>
<dbReference type="InterPro" id="IPR014942">
    <property type="entry name" value="AbiEii"/>
</dbReference>
<dbReference type="EMBL" id="JAEUAX010000005">
    <property type="protein sequence ID" value="MBW9110170.1"/>
    <property type="molecule type" value="Genomic_DNA"/>
</dbReference>